<dbReference type="InterPro" id="IPR000719">
    <property type="entry name" value="Prot_kinase_dom"/>
</dbReference>
<keyword evidence="4" id="KW-0808">Transferase</keyword>
<keyword evidence="12" id="KW-0472">Membrane</keyword>
<evidence type="ECO:0000256" key="4">
    <source>
        <dbReference type="ARBA" id="ARBA00022679"/>
    </source>
</evidence>
<dbReference type="SUPFAM" id="SSF56112">
    <property type="entry name" value="Protein kinase-like (PK-like)"/>
    <property type="match status" value="1"/>
</dbReference>
<dbReference type="EMBL" id="MU827800">
    <property type="protein sequence ID" value="KAJ7327718.1"/>
    <property type="molecule type" value="Genomic_DNA"/>
</dbReference>
<comment type="catalytic activity">
    <reaction evidence="18">
        <text>L-tyrosyl-[protein] + ATP = O-phospho-L-tyrosyl-[protein] + ADP + H(+)</text>
        <dbReference type="Rhea" id="RHEA:10596"/>
        <dbReference type="Rhea" id="RHEA-COMP:10136"/>
        <dbReference type="Rhea" id="RHEA-COMP:20101"/>
        <dbReference type="ChEBI" id="CHEBI:15378"/>
        <dbReference type="ChEBI" id="CHEBI:30616"/>
        <dbReference type="ChEBI" id="CHEBI:46858"/>
        <dbReference type="ChEBI" id="CHEBI:61978"/>
        <dbReference type="ChEBI" id="CHEBI:456216"/>
        <dbReference type="EC" id="2.7.10.1"/>
    </reaction>
</comment>
<evidence type="ECO:0000256" key="18">
    <source>
        <dbReference type="ARBA" id="ARBA00051243"/>
    </source>
</evidence>
<dbReference type="GO" id="GO:0005886">
    <property type="term" value="C:plasma membrane"/>
    <property type="evidence" value="ECO:0007669"/>
    <property type="project" value="TreeGrafter"/>
</dbReference>
<dbReference type="GO" id="GO:0007169">
    <property type="term" value="P:cell surface receptor protein tyrosine kinase signaling pathway"/>
    <property type="evidence" value="ECO:0007669"/>
    <property type="project" value="TreeGrafter"/>
</dbReference>
<evidence type="ECO:0000256" key="11">
    <source>
        <dbReference type="ARBA" id="ARBA00022989"/>
    </source>
</evidence>
<dbReference type="InterPro" id="IPR050122">
    <property type="entry name" value="RTK"/>
</dbReference>
<evidence type="ECO:0000256" key="20">
    <source>
        <dbReference type="PROSITE-ProRule" id="PRU10141"/>
    </source>
</evidence>
<evidence type="ECO:0000256" key="3">
    <source>
        <dbReference type="ARBA" id="ARBA00022553"/>
    </source>
</evidence>
<dbReference type="Gene3D" id="3.30.200.20">
    <property type="entry name" value="Phosphorylase Kinase, domain 1"/>
    <property type="match status" value="1"/>
</dbReference>
<evidence type="ECO:0000313" key="22">
    <source>
        <dbReference type="EMBL" id="KAJ7327718.1"/>
    </source>
</evidence>
<keyword evidence="3" id="KW-0597">Phosphoprotein</keyword>
<keyword evidence="7" id="KW-0677">Repeat</keyword>
<keyword evidence="6" id="KW-0732">Signal</keyword>
<evidence type="ECO:0000256" key="6">
    <source>
        <dbReference type="ARBA" id="ARBA00022729"/>
    </source>
</evidence>
<keyword evidence="14" id="KW-1015">Disulfide bond</keyword>
<evidence type="ECO:0000256" key="2">
    <source>
        <dbReference type="ARBA" id="ARBA00011902"/>
    </source>
</evidence>
<evidence type="ECO:0000256" key="7">
    <source>
        <dbReference type="ARBA" id="ARBA00022737"/>
    </source>
</evidence>
<keyword evidence="10 20" id="KW-0067">ATP-binding</keyword>
<dbReference type="PROSITE" id="PS00107">
    <property type="entry name" value="PROTEIN_KINASE_ATP"/>
    <property type="match status" value="1"/>
</dbReference>
<evidence type="ECO:0000256" key="8">
    <source>
        <dbReference type="ARBA" id="ARBA00022741"/>
    </source>
</evidence>
<feature type="domain" description="Protein kinase" evidence="21">
    <location>
        <begin position="46"/>
        <end position="289"/>
    </location>
</feature>
<keyword evidence="9" id="KW-0418">Kinase</keyword>
<dbReference type="PANTHER" id="PTHR24416:SF622">
    <property type="entry name" value="PROTEIN KINASE DOMAIN-CONTAINING PROTEIN"/>
    <property type="match status" value="1"/>
</dbReference>
<evidence type="ECO:0000256" key="16">
    <source>
        <dbReference type="ARBA" id="ARBA00023180"/>
    </source>
</evidence>
<sequence>MRTRTLSGGADSRGNRDVLELGGSNLHSFASCAVDSDEWEIARDHLVIGQKIGEGQFGLVLAGTLMTEDGAITVAVKTIKEHADRFDIKDLLQEMEMMKEIGQHPHVVSLMGTCTTPGPLYIITEYVSGGNLLDYLRSSRPADETYVNIISTLSSRDLLKIAMDCARGMNHIAQKQFVHRDLAARNILLTDEYEAKVADFGLARDVYGDGQYVKTGGDAFLSNGWPRSLFKIRSTLPDRMSGLLGFSYGRLSPSGNPHIPVFPSIFSSLNSCADIVCQSQRIAQTSSMT</sequence>
<dbReference type="FunFam" id="3.30.200.20:FF:000593">
    <property type="entry name" value="Predicted protein"/>
    <property type="match status" value="1"/>
</dbReference>
<dbReference type="InterPro" id="IPR008266">
    <property type="entry name" value="Tyr_kinase_AS"/>
</dbReference>
<dbReference type="GO" id="GO:0004714">
    <property type="term" value="F:transmembrane receptor protein tyrosine kinase activity"/>
    <property type="evidence" value="ECO:0007669"/>
    <property type="project" value="UniProtKB-EC"/>
</dbReference>
<keyword evidence="17" id="KW-0393">Immunoglobulin domain</keyword>
<evidence type="ECO:0000256" key="12">
    <source>
        <dbReference type="ARBA" id="ARBA00023136"/>
    </source>
</evidence>
<evidence type="ECO:0000256" key="14">
    <source>
        <dbReference type="ARBA" id="ARBA00023157"/>
    </source>
</evidence>
<dbReference type="Pfam" id="PF07714">
    <property type="entry name" value="PK_Tyr_Ser-Thr"/>
    <property type="match status" value="1"/>
</dbReference>
<dbReference type="GO" id="GO:0005524">
    <property type="term" value="F:ATP binding"/>
    <property type="evidence" value="ECO:0007669"/>
    <property type="project" value="UniProtKB-UniRule"/>
</dbReference>
<dbReference type="AlphaFoldDB" id="A0A9W9Y9L8"/>
<evidence type="ECO:0000256" key="10">
    <source>
        <dbReference type="ARBA" id="ARBA00022840"/>
    </source>
</evidence>
<evidence type="ECO:0000256" key="15">
    <source>
        <dbReference type="ARBA" id="ARBA00023170"/>
    </source>
</evidence>
<dbReference type="Gene3D" id="1.10.510.10">
    <property type="entry name" value="Transferase(Phosphotransferase) domain 1"/>
    <property type="match status" value="1"/>
</dbReference>
<dbReference type="PROSITE" id="PS00109">
    <property type="entry name" value="PROTEIN_KINASE_TYR"/>
    <property type="match status" value="1"/>
</dbReference>
<dbReference type="PROSITE" id="PS51257">
    <property type="entry name" value="PROKAR_LIPOPROTEIN"/>
    <property type="match status" value="1"/>
</dbReference>
<feature type="binding site" evidence="20">
    <location>
        <position position="77"/>
    </location>
    <ligand>
        <name>ATP</name>
        <dbReference type="ChEBI" id="CHEBI:30616"/>
    </ligand>
</feature>
<evidence type="ECO:0000256" key="9">
    <source>
        <dbReference type="ARBA" id="ARBA00022777"/>
    </source>
</evidence>
<dbReference type="InterPro" id="IPR001245">
    <property type="entry name" value="Ser-Thr/Tyr_kinase_cat_dom"/>
</dbReference>
<evidence type="ECO:0000256" key="17">
    <source>
        <dbReference type="ARBA" id="ARBA00023319"/>
    </source>
</evidence>
<keyword evidence="15" id="KW-0675">Receptor</keyword>
<protein>
    <recommendedName>
        <fullName evidence="2">receptor protein-tyrosine kinase</fullName>
        <ecNumber evidence="2">2.7.10.1</ecNumber>
    </recommendedName>
</protein>
<keyword evidence="23" id="KW-1185">Reference proteome</keyword>
<dbReference type="SMART" id="SM00219">
    <property type="entry name" value="TyrKc"/>
    <property type="match status" value="1"/>
</dbReference>
<dbReference type="PANTHER" id="PTHR24416">
    <property type="entry name" value="TYROSINE-PROTEIN KINASE RECEPTOR"/>
    <property type="match status" value="1"/>
</dbReference>
<evidence type="ECO:0000256" key="5">
    <source>
        <dbReference type="ARBA" id="ARBA00022692"/>
    </source>
</evidence>
<comment type="subcellular location">
    <subcellularLocation>
        <location evidence="1">Membrane</location>
        <topology evidence="1">Single-pass membrane protein</topology>
    </subcellularLocation>
</comment>
<evidence type="ECO:0000256" key="1">
    <source>
        <dbReference type="ARBA" id="ARBA00004167"/>
    </source>
</evidence>
<dbReference type="GO" id="GO:0043235">
    <property type="term" value="C:receptor complex"/>
    <property type="evidence" value="ECO:0007669"/>
    <property type="project" value="TreeGrafter"/>
</dbReference>
<keyword evidence="5" id="KW-0812">Transmembrane</keyword>
<gene>
    <name evidence="22" type="ORF">OS493_026596</name>
</gene>
<evidence type="ECO:0000256" key="19">
    <source>
        <dbReference type="ARBA" id="ARBA00056965"/>
    </source>
</evidence>
<evidence type="ECO:0000256" key="13">
    <source>
        <dbReference type="ARBA" id="ARBA00023137"/>
    </source>
</evidence>
<dbReference type="InterPro" id="IPR020635">
    <property type="entry name" value="Tyr_kinase_cat_dom"/>
</dbReference>
<proteinExistence type="predicted"/>
<keyword evidence="16" id="KW-0325">Glycoprotein</keyword>
<keyword evidence="13" id="KW-0829">Tyrosine-protein kinase</keyword>
<evidence type="ECO:0000313" key="23">
    <source>
        <dbReference type="Proteomes" id="UP001163046"/>
    </source>
</evidence>
<keyword evidence="8 20" id="KW-0547">Nucleotide-binding</keyword>
<dbReference type="Proteomes" id="UP001163046">
    <property type="component" value="Unassembled WGS sequence"/>
</dbReference>
<organism evidence="22 23">
    <name type="scientific">Desmophyllum pertusum</name>
    <dbReference type="NCBI Taxonomy" id="174260"/>
    <lineage>
        <taxon>Eukaryota</taxon>
        <taxon>Metazoa</taxon>
        <taxon>Cnidaria</taxon>
        <taxon>Anthozoa</taxon>
        <taxon>Hexacorallia</taxon>
        <taxon>Scleractinia</taxon>
        <taxon>Caryophylliina</taxon>
        <taxon>Caryophylliidae</taxon>
        <taxon>Desmophyllum</taxon>
    </lineage>
</organism>
<dbReference type="PRINTS" id="PR00109">
    <property type="entry name" value="TYRKINASE"/>
</dbReference>
<dbReference type="PROSITE" id="PS50011">
    <property type="entry name" value="PROTEIN_KINASE_DOM"/>
    <property type="match status" value="1"/>
</dbReference>
<name>A0A9W9Y9L8_9CNID</name>
<dbReference type="InterPro" id="IPR017441">
    <property type="entry name" value="Protein_kinase_ATP_BS"/>
</dbReference>
<dbReference type="InterPro" id="IPR011009">
    <property type="entry name" value="Kinase-like_dom_sf"/>
</dbReference>
<keyword evidence="11" id="KW-1133">Transmembrane helix</keyword>
<comment type="caution">
    <text evidence="22">The sequence shown here is derived from an EMBL/GenBank/DDBJ whole genome shotgun (WGS) entry which is preliminary data.</text>
</comment>
<evidence type="ECO:0000259" key="21">
    <source>
        <dbReference type="PROSITE" id="PS50011"/>
    </source>
</evidence>
<dbReference type="EC" id="2.7.10.1" evidence="2"/>
<dbReference type="OrthoDB" id="5988880at2759"/>
<reference evidence="22" key="1">
    <citation type="submission" date="2023-01" db="EMBL/GenBank/DDBJ databases">
        <title>Genome assembly of the deep-sea coral Lophelia pertusa.</title>
        <authorList>
            <person name="Herrera S."/>
            <person name="Cordes E."/>
        </authorList>
    </citation>
    <scope>NUCLEOTIDE SEQUENCE</scope>
    <source>
        <strain evidence="22">USNM1676648</strain>
        <tissue evidence="22">Polyp</tissue>
    </source>
</reference>
<comment type="function">
    <text evidence="19">Receptor for basic fibroblast growth factor.</text>
</comment>
<accession>A0A9W9Y9L8</accession>